<feature type="region of interest" description="Disordered" evidence="4">
    <location>
        <begin position="134"/>
        <end position="157"/>
    </location>
</feature>
<dbReference type="InterPro" id="IPR000037">
    <property type="entry name" value="SsrA-bd_prot"/>
</dbReference>
<dbReference type="GO" id="GO:0070930">
    <property type="term" value="P:trans-translation-dependent protein tagging"/>
    <property type="evidence" value="ECO:0007669"/>
    <property type="project" value="TreeGrafter"/>
</dbReference>
<evidence type="ECO:0000256" key="1">
    <source>
        <dbReference type="ARBA" id="ARBA00022490"/>
    </source>
</evidence>
<keyword evidence="6" id="KW-1185">Reference proteome</keyword>
<dbReference type="PANTHER" id="PTHR30308:SF2">
    <property type="entry name" value="SSRA-BINDING PROTEIN"/>
    <property type="match status" value="1"/>
</dbReference>
<proteinExistence type="inferred from homology"/>
<dbReference type="EMBL" id="JABAFA010000027">
    <property type="protein sequence ID" value="NMD99341.1"/>
    <property type="molecule type" value="Genomic_DNA"/>
</dbReference>
<comment type="similarity">
    <text evidence="3">Belongs to the SmpB family.</text>
</comment>
<comment type="subcellular location">
    <subcellularLocation>
        <location evidence="3">Cytoplasm</location>
    </subcellularLocation>
    <text evidence="3">The tmRNA-SmpB complex associates with stalled 70S ribosomes.</text>
</comment>
<dbReference type="GO" id="GO:0005829">
    <property type="term" value="C:cytosol"/>
    <property type="evidence" value="ECO:0007669"/>
    <property type="project" value="TreeGrafter"/>
</dbReference>
<evidence type="ECO:0000256" key="3">
    <source>
        <dbReference type="HAMAP-Rule" id="MF_00023"/>
    </source>
</evidence>
<dbReference type="NCBIfam" id="NF003843">
    <property type="entry name" value="PRK05422.1"/>
    <property type="match status" value="1"/>
</dbReference>
<comment type="function">
    <text evidence="3">Required for rescue of stalled ribosomes mediated by trans-translation. Binds to transfer-messenger RNA (tmRNA), required for stable association of tmRNA with ribosomes. tmRNA and SmpB together mimic tRNA shape, replacing the anticodon stem-loop with SmpB. tmRNA is encoded by the ssrA gene; the 2 termini fold to resemble tRNA(Ala) and it encodes a 'tag peptide', a short internal open reading frame. During trans-translation Ala-aminoacylated tmRNA acts like a tRNA, entering the A-site of stalled ribosomes, displacing the stalled mRNA. The ribosome then switches to translate the ORF on the tmRNA; the nascent peptide is terminated with the 'tag peptide' encoded by the tmRNA and targeted for degradation. The ribosome is freed to recommence translation, which seems to be the essential function of trans-translation.</text>
</comment>
<gene>
    <name evidence="3 5" type="primary">smpB</name>
    <name evidence="5" type="ORF">HF878_07655</name>
</gene>
<comment type="caution">
    <text evidence="5">The sequence shown here is derived from an EMBL/GenBank/DDBJ whole genome shotgun (WGS) entry which is preliminary data.</text>
</comment>
<evidence type="ECO:0000256" key="2">
    <source>
        <dbReference type="ARBA" id="ARBA00022884"/>
    </source>
</evidence>
<accession>A0A848BE97</accession>
<name>A0A848BE97_9FIRM</name>
<dbReference type="GO" id="GO:0070929">
    <property type="term" value="P:trans-translation"/>
    <property type="evidence" value="ECO:0007669"/>
    <property type="project" value="UniProtKB-UniRule"/>
</dbReference>
<reference evidence="5 6" key="1">
    <citation type="submission" date="2020-04" db="EMBL/GenBank/DDBJ databases">
        <authorList>
            <person name="Hitch T.C.A."/>
            <person name="Wylensek D."/>
            <person name="Clavel T."/>
        </authorList>
    </citation>
    <scope>NUCLEOTIDE SEQUENCE [LARGE SCALE GENOMIC DNA]</scope>
    <source>
        <strain evidence="5 6">PG-130-P53-12</strain>
    </source>
</reference>
<dbReference type="SUPFAM" id="SSF74982">
    <property type="entry name" value="Small protein B (SmpB)"/>
    <property type="match status" value="1"/>
</dbReference>
<dbReference type="NCBIfam" id="TIGR00086">
    <property type="entry name" value="smpB"/>
    <property type="match status" value="1"/>
</dbReference>
<keyword evidence="1 3" id="KW-0963">Cytoplasm</keyword>
<dbReference type="GO" id="GO:0003723">
    <property type="term" value="F:RNA binding"/>
    <property type="evidence" value="ECO:0007669"/>
    <property type="project" value="UniProtKB-UniRule"/>
</dbReference>
<dbReference type="InterPro" id="IPR023620">
    <property type="entry name" value="SmpB"/>
</dbReference>
<keyword evidence="2 3" id="KW-0694">RNA-binding</keyword>
<evidence type="ECO:0000256" key="4">
    <source>
        <dbReference type="SAM" id="MobiDB-lite"/>
    </source>
</evidence>
<evidence type="ECO:0000313" key="6">
    <source>
        <dbReference type="Proteomes" id="UP000543804"/>
    </source>
</evidence>
<dbReference type="RefSeq" id="WP_170077695.1">
    <property type="nucleotide sequence ID" value="NZ_JABAFA010000027.1"/>
</dbReference>
<dbReference type="HAMAP" id="MF_00023">
    <property type="entry name" value="SmpB"/>
    <property type="match status" value="1"/>
</dbReference>
<dbReference type="Pfam" id="PF01668">
    <property type="entry name" value="SmpB"/>
    <property type="match status" value="1"/>
</dbReference>
<organism evidence="5 6">
    <name type="scientific">Selenomonas bovis</name>
    <dbReference type="NCBI Taxonomy" id="416586"/>
    <lineage>
        <taxon>Bacteria</taxon>
        <taxon>Bacillati</taxon>
        <taxon>Bacillota</taxon>
        <taxon>Negativicutes</taxon>
        <taxon>Selenomonadales</taxon>
        <taxon>Selenomonadaceae</taxon>
        <taxon>Selenomonas</taxon>
    </lineage>
</organism>
<protein>
    <recommendedName>
        <fullName evidence="3">SsrA-binding protein</fullName>
    </recommendedName>
    <alternativeName>
        <fullName evidence="3">Small protein B</fullName>
    </alternativeName>
</protein>
<dbReference type="CDD" id="cd09294">
    <property type="entry name" value="SmpB"/>
    <property type="match status" value="1"/>
</dbReference>
<sequence length="157" mass="18437">MGKNNIPIKIVCENRKARHDYFIHETYEAGIELVGTEVKSLRAGKANLKDSFALIKDGEIYLENMHVSLYDQGNQFNHDPLRRRKLLLHKAEIVKLFSQTREKGWTLVPLKIYFKHGRAKLELALASGKHNYDKRQDLRKKADQRDIQRALKERQRD</sequence>
<dbReference type="Gene3D" id="2.40.280.10">
    <property type="match status" value="1"/>
</dbReference>
<dbReference type="PROSITE" id="PS01317">
    <property type="entry name" value="SSRP"/>
    <property type="match status" value="1"/>
</dbReference>
<dbReference type="InterPro" id="IPR020081">
    <property type="entry name" value="SsrA-bd_prot_CS"/>
</dbReference>
<dbReference type="AlphaFoldDB" id="A0A848BE97"/>
<dbReference type="Proteomes" id="UP000543804">
    <property type="component" value="Unassembled WGS sequence"/>
</dbReference>
<dbReference type="PANTHER" id="PTHR30308">
    <property type="entry name" value="TMRNA-BINDING COMPONENT OF TRANS-TRANSLATION TAGGING COMPLEX"/>
    <property type="match status" value="1"/>
</dbReference>
<evidence type="ECO:0000313" key="5">
    <source>
        <dbReference type="EMBL" id="NMD99341.1"/>
    </source>
</evidence>